<organism evidence="1 2">
    <name type="scientific">Pseudidiomarina planktonica</name>
    <dbReference type="NCBI Taxonomy" id="1323738"/>
    <lineage>
        <taxon>Bacteria</taxon>
        <taxon>Pseudomonadati</taxon>
        <taxon>Pseudomonadota</taxon>
        <taxon>Gammaproteobacteria</taxon>
        <taxon>Alteromonadales</taxon>
        <taxon>Idiomarinaceae</taxon>
        <taxon>Pseudidiomarina</taxon>
    </lineage>
</organism>
<dbReference type="Proteomes" id="UP000194450">
    <property type="component" value="Unassembled WGS sequence"/>
</dbReference>
<keyword evidence="2" id="KW-1185">Reference proteome</keyword>
<gene>
    <name evidence="1" type="ORF">SAMN06297229_0305</name>
</gene>
<name>A0A1Y6EGI4_9GAMM</name>
<reference evidence="2" key="1">
    <citation type="submission" date="2017-04" db="EMBL/GenBank/DDBJ databases">
        <authorList>
            <person name="Varghese N."/>
            <person name="Submissions S."/>
        </authorList>
    </citation>
    <scope>NUCLEOTIDE SEQUENCE [LARGE SCALE GENOMIC DNA]</scope>
</reference>
<proteinExistence type="predicted"/>
<dbReference type="AlphaFoldDB" id="A0A1Y6EGI4"/>
<dbReference type="OrthoDB" id="9785445at2"/>
<protein>
    <recommendedName>
        <fullName evidence="3">Cytochrome oxidase Cu insertion factor, SCO1/SenC/PrrC family</fullName>
    </recommendedName>
</protein>
<sequence length="181" mass="19945">MSSQFRARIALVAVIIAFAIPVIIAKVVLDNHWYQGGVTNEGTMLVPPIELGDTLNQTLPAQWRIGYVVHGNCEAQCQQALYALNQTDIALGRESDRVQPIVVSSGDIEFSLEQVPMVQHLTNAELIDALADLPPHRIFISDPLGNVILHYETFADETAMRAEAKSMLSDLRKLLKLSKIG</sequence>
<accession>A0A1Y6EGI4</accession>
<dbReference type="EMBL" id="FXWH01000001">
    <property type="protein sequence ID" value="SMQ59702.1"/>
    <property type="molecule type" value="Genomic_DNA"/>
</dbReference>
<evidence type="ECO:0008006" key="3">
    <source>
        <dbReference type="Google" id="ProtNLM"/>
    </source>
</evidence>
<dbReference type="RefSeq" id="WP_086433497.1">
    <property type="nucleotide sequence ID" value="NZ_FXWH01000001.1"/>
</dbReference>
<evidence type="ECO:0000313" key="1">
    <source>
        <dbReference type="EMBL" id="SMQ59702.1"/>
    </source>
</evidence>
<evidence type="ECO:0000313" key="2">
    <source>
        <dbReference type="Proteomes" id="UP000194450"/>
    </source>
</evidence>